<feature type="region of interest" description="Disordered" evidence="1">
    <location>
        <begin position="130"/>
        <end position="162"/>
    </location>
</feature>
<feature type="compositionally biased region" description="Basic and acidic residues" evidence="1">
    <location>
        <begin position="17"/>
        <end position="30"/>
    </location>
</feature>
<evidence type="ECO:0000313" key="3">
    <source>
        <dbReference type="Proteomes" id="UP001153269"/>
    </source>
</evidence>
<feature type="compositionally biased region" description="Gly residues" evidence="1">
    <location>
        <begin position="7"/>
        <end position="16"/>
    </location>
</feature>
<dbReference type="Proteomes" id="UP001153269">
    <property type="component" value="Unassembled WGS sequence"/>
</dbReference>
<feature type="region of interest" description="Disordered" evidence="1">
    <location>
        <begin position="1"/>
        <end position="47"/>
    </location>
</feature>
<dbReference type="EMBL" id="CADEAL010001411">
    <property type="protein sequence ID" value="CAB1432150.1"/>
    <property type="molecule type" value="Genomic_DNA"/>
</dbReference>
<accession>A0A9N7YHZ0</accession>
<feature type="compositionally biased region" description="Basic and acidic residues" evidence="1">
    <location>
        <begin position="134"/>
        <end position="143"/>
    </location>
</feature>
<name>A0A9N7YHZ0_PLEPL</name>
<organism evidence="2 3">
    <name type="scientific">Pleuronectes platessa</name>
    <name type="common">European plaice</name>
    <dbReference type="NCBI Taxonomy" id="8262"/>
    <lineage>
        <taxon>Eukaryota</taxon>
        <taxon>Metazoa</taxon>
        <taxon>Chordata</taxon>
        <taxon>Craniata</taxon>
        <taxon>Vertebrata</taxon>
        <taxon>Euteleostomi</taxon>
        <taxon>Actinopterygii</taxon>
        <taxon>Neopterygii</taxon>
        <taxon>Teleostei</taxon>
        <taxon>Neoteleostei</taxon>
        <taxon>Acanthomorphata</taxon>
        <taxon>Carangaria</taxon>
        <taxon>Pleuronectiformes</taxon>
        <taxon>Pleuronectoidei</taxon>
        <taxon>Pleuronectidae</taxon>
        <taxon>Pleuronectes</taxon>
    </lineage>
</organism>
<evidence type="ECO:0000313" key="2">
    <source>
        <dbReference type="EMBL" id="CAB1432150.1"/>
    </source>
</evidence>
<gene>
    <name evidence="2" type="ORF">PLEPLA_LOCUS20207</name>
</gene>
<reference evidence="2" key="1">
    <citation type="submission" date="2020-03" db="EMBL/GenBank/DDBJ databases">
        <authorList>
            <person name="Weist P."/>
        </authorList>
    </citation>
    <scope>NUCLEOTIDE SEQUENCE</scope>
</reference>
<sequence>MSRRLGGRLGGSGGGREGGRERTGDRDRLQHLTGAPWGAAEGDRERERHIWRESEAEPSEGDEQCSKEERVPPLALLLLLLLLPPPPPPPQLEACVWPAEQMCVSAECVRLYEMLAPGCAHVNTLTEPPPAAVAKEKTAKPSEEKEEEREGEGARGRGGGSDSSLMWEFDSCSSLECRSDRQTFCPSVFLCLRFKSYMCGIICCRSRDTDTSHLPTAEDQDQRDSMREGPIAAVLYFCDREGVIPQEAPRRH</sequence>
<evidence type="ECO:0000256" key="1">
    <source>
        <dbReference type="SAM" id="MobiDB-lite"/>
    </source>
</evidence>
<comment type="caution">
    <text evidence="2">The sequence shown here is derived from an EMBL/GenBank/DDBJ whole genome shotgun (WGS) entry which is preliminary data.</text>
</comment>
<protein>
    <submittedName>
        <fullName evidence="2">Uncharacterized protein</fullName>
    </submittedName>
</protein>
<keyword evidence="3" id="KW-1185">Reference proteome</keyword>
<dbReference type="AlphaFoldDB" id="A0A9N7YHZ0"/>
<proteinExistence type="predicted"/>